<feature type="transmembrane region" description="Helical" evidence="4">
    <location>
        <begin position="181"/>
        <end position="201"/>
    </location>
</feature>
<evidence type="ECO:0000256" key="3">
    <source>
        <dbReference type="PROSITE-ProRule" id="PRU00284"/>
    </source>
</evidence>
<proteinExistence type="inferred from homology"/>
<dbReference type="Pfam" id="PF00015">
    <property type="entry name" value="MCPsignal"/>
    <property type="match status" value="1"/>
</dbReference>
<accession>A0A2L2XBV0</accession>
<comment type="caution">
    <text evidence="7">The sequence shown here is derived from an EMBL/GenBank/DDBJ whole genome shotgun (WGS) entry which is preliminary data.</text>
</comment>
<dbReference type="SUPFAM" id="SSF58104">
    <property type="entry name" value="Methyl-accepting chemotaxis protein (MCP) signaling domain"/>
    <property type="match status" value="1"/>
</dbReference>
<evidence type="ECO:0000259" key="6">
    <source>
        <dbReference type="PROSITE" id="PS50885"/>
    </source>
</evidence>
<comment type="similarity">
    <text evidence="2">Belongs to the methyl-accepting chemotaxis (MCP) protein family.</text>
</comment>
<dbReference type="GO" id="GO:0007165">
    <property type="term" value="P:signal transduction"/>
    <property type="evidence" value="ECO:0007669"/>
    <property type="project" value="UniProtKB-KW"/>
</dbReference>
<evidence type="ECO:0000256" key="1">
    <source>
        <dbReference type="ARBA" id="ARBA00023224"/>
    </source>
</evidence>
<dbReference type="RefSeq" id="WP_231702716.1">
    <property type="nucleotide sequence ID" value="NZ_BFAV01000119.1"/>
</dbReference>
<dbReference type="SMART" id="SM00304">
    <property type="entry name" value="HAMP"/>
    <property type="match status" value="1"/>
</dbReference>
<evidence type="ECO:0000256" key="4">
    <source>
        <dbReference type="SAM" id="Phobius"/>
    </source>
</evidence>
<organism evidence="7 8">
    <name type="scientific">Desulfocucumis palustris</name>
    <dbReference type="NCBI Taxonomy" id="1898651"/>
    <lineage>
        <taxon>Bacteria</taxon>
        <taxon>Bacillati</taxon>
        <taxon>Bacillota</taxon>
        <taxon>Clostridia</taxon>
        <taxon>Eubacteriales</taxon>
        <taxon>Desulfocucumaceae</taxon>
        <taxon>Desulfocucumis</taxon>
    </lineage>
</organism>
<gene>
    <name evidence="7" type="ORF">DCCM_2804</name>
</gene>
<feature type="domain" description="HAMP" evidence="6">
    <location>
        <begin position="203"/>
        <end position="255"/>
    </location>
</feature>
<sequence>MRASVRMRIGGGFTTLLVLLAIIAVVASLKMNTTEVNIKDIGVNSERISLDYQIKESFQEAVSAIWGYMLYNSESYLNQYNEKIKITENLISERINNSSEQDRSKFEIILVQVKDCDQQVTQNMVPLLREDKLVEATALGTVIAPITTKVNKTLDESISENEQKSNQLHSVTETAVKSGRVTINVVGIIALLIAALLSFFITRSITGPVRMIMSRVQPMAAGDFTHTVEINRRDELGELAGAINRTREQLRELVSGIVIAAQSVAAHSEELAASAEEVNATVEEVASATGEVAAMAEKSMENASTTAEGSRKVVEVAQSGSGTVQRTVEKINAIARASGEANSSIQKLGQLSAKVGNITDVITGIAEQTNLLALNAAIEAARAGEQGRGFAVVADEVRKLAEQSASAAGEIGQLIQQIQAGVEDSMLAMEYGAAEVKEGVHLASEAGAALDSIIVAINSSISLVEEIALVTRQTGEGTQRLSEGNEQVSTTIQQVVGSTQELADIATGLRSAVNRFKV</sequence>
<dbReference type="PANTHER" id="PTHR32089:SF112">
    <property type="entry name" value="LYSOZYME-LIKE PROTEIN-RELATED"/>
    <property type="match status" value="1"/>
</dbReference>
<keyword evidence="4" id="KW-0472">Membrane</keyword>
<dbReference type="InterPro" id="IPR004089">
    <property type="entry name" value="MCPsignal_dom"/>
</dbReference>
<dbReference type="InterPro" id="IPR003660">
    <property type="entry name" value="HAMP_dom"/>
</dbReference>
<dbReference type="GO" id="GO:0016020">
    <property type="term" value="C:membrane"/>
    <property type="evidence" value="ECO:0007669"/>
    <property type="project" value="InterPro"/>
</dbReference>
<dbReference type="Proteomes" id="UP000239549">
    <property type="component" value="Unassembled WGS sequence"/>
</dbReference>
<dbReference type="PROSITE" id="PS50885">
    <property type="entry name" value="HAMP"/>
    <property type="match status" value="1"/>
</dbReference>
<dbReference type="AlphaFoldDB" id="A0A2L2XBV0"/>
<evidence type="ECO:0000313" key="7">
    <source>
        <dbReference type="EMBL" id="GBF33698.1"/>
    </source>
</evidence>
<dbReference type="Pfam" id="PF00672">
    <property type="entry name" value="HAMP"/>
    <property type="match status" value="1"/>
</dbReference>
<dbReference type="FunFam" id="1.10.287.950:FF:000001">
    <property type="entry name" value="Methyl-accepting chemotaxis sensory transducer"/>
    <property type="match status" value="1"/>
</dbReference>
<evidence type="ECO:0000313" key="8">
    <source>
        <dbReference type="Proteomes" id="UP000239549"/>
    </source>
</evidence>
<keyword evidence="4" id="KW-0812">Transmembrane</keyword>
<dbReference type="Gene3D" id="1.10.287.950">
    <property type="entry name" value="Methyl-accepting chemotaxis protein"/>
    <property type="match status" value="1"/>
</dbReference>
<dbReference type="PROSITE" id="PS50111">
    <property type="entry name" value="CHEMOTAXIS_TRANSDUC_2"/>
    <property type="match status" value="1"/>
</dbReference>
<keyword evidence="8" id="KW-1185">Reference proteome</keyword>
<name>A0A2L2XBV0_9FIRM</name>
<feature type="domain" description="Methyl-accepting transducer" evidence="5">
    <location>
        <begin position="253"/>
        <end position="489"/>
    </location>
</feature>
<keyword evidence="1 3" id="KW-0807">Transducer</keyword>
<dbReference type="CDD" id="cd11386">
    <property type="entry name" value="MCP_signal"/>
    <property type="match status" value="1"/>
</dbReference>
<protein>
    <submittedName>
        <fullName evidence="7">Methyl-accepting chemotaxis protein</fullName>
    </submittedName>
</protein>
<dbReference type="GO" id="GO:0006935">
    <property type="term" value="P:chemotaxis"/>
    <property type="evidence" value="ECO:0007669"/>
    <property type="project" value="UniProtKB-ARBA"/>
</dbReference>
<evidence type="ECO:0000256" key="2">
    <source>
        <dbReference type="ARBA" id="ARBA00029447"/>
    </source>
</evidence>
<evidence type="ECO:0000259" key="5">
    <source>
        <dbReference type="PROSITE" id="PS50111"/>
    </source>
</evidence>
<dbReference type="SMART" id="SM00283">
    <property type="entry name" value="MA"/>
    <property type="match status" value="1"/>
</dbReference>
<reference evidence="8" key="1">
    <citation type="submission" date="2018-02" db="EMBL/GenBank/DDBJ databases">
        <title>Genome sequence of Desulfocucumis palustris strain NAW-5.</title>
        <authorList>
            <person name="Watanabe M."/>
            <person name="Kojima H."/>
            <person name="Fukui M."/>
        </authorList>
    </citation>
    <scope>NUCLEOTIDE SEQUENCE [LARGE SCALE GENOMIC DNA]</scope>
    <source>
        <strain evidence="8">NAW-5</strain>
    </source>
</reference>
<keyword evidence="4" id="KW-1133">Transmembrane helix</keyword>
<dbReference type="CDD" id="cd06225">
    <property type="entry name" value="HAMP"/>
    <property type="match status" value="1"/>
</dbReference>
<dbReference type="EMBL" id="BFAV01000119">
    <property type="protein sequence ID" value="GBF33698.1"/>
    <property type="molecule type" value="Genomic_DNA"/>
</dbReference>
<dbReference type="PANTHER" id="PTHR32089">
    <property type="entry name" value="METHYL-ACCEPTING CHEMOTAXIS PROTEIN MCPB"/>
    <property type="match status" value="1"/>
</dbReference>